<feature type="active site" description="Phosphocysteine intermediate; for EIIB activity" evidence="11">
    <location>
        <position position="475"/>
    </location>
</feature>
<feature type="transmembrane region" description="Helical" evidence="12">
    <location>
        <begin position="393"/>
        <end position="415"/>
    </location>
</feature>
<dbReference type="Pfam" id="PF00367">
    <property type="entry name" value="PTS_EIIB"/>
    <property type="match status" value="1"/>
</dbReference>
<dbReference type="Gene3D" id="3.30.1360.60">
    <property type="entry name" value="Glucose permease domain IIB"/>
    <property type="match status" value="1"/>
</dbReference>
<dbReference type="GO" id="GO:0008982">
    <property type="term" value="F:protein-N(PI)-phosphohistidine-sugar phosphotransferase activity"/>
    <property type="evidence" value="ECO:0007669"/>
    <property type="project" value="InterPro"/>
</dbReference>
<dbReference type="Pfam" id="PF00358">
    <property type="entry name" value="PTS_EIIA_1"/>
    <property type="match status" value="1"/>
</dbReference>
<dbReference type="InterPro" id="IPR011055">
    <property type="entry name" value="Dup_hybrid_motif"/>
</dbReference>
<name>A0A429ZW84_9ENTE</name>
<keyword evidence="4 16" id="KW-0762">Sugar transport</keyword>
<dbReference type="InterPro" id="IPR003352">
    <property type="entry name" value="PTS_EIIC"/>
</dbReference>
<evidence type="ECO:0000256" key="8">
    <source>
        <dbReference type="ARBA" id="ARBA00022777"/>
    </source>
</evidence>
<dbReference type="GO" id="GO:0009401">
    <property type="term" value="P:phosphoenolpyruvate-dependent sugar phosphotransferase system"/>
    <property type="evidence" value="ECO:0007669"/>
    <property type="project" value="UniProtKB-KW"/>
</dbReference>
<evidence type="ECO:0000256" key="5">
    <source>
        <dbReference type="ARBA" id="ARBA00022679"/>
    </source>
</evidence>
<feature type="transmembrane region" description="Helical" evidence="12">
    <location>
        <begin position="94"/>
        <end position="118"/>
    </location>
</feature>
<feature type="domain" description="PTS EIIB type-1" evidence="14">
    <location>
        <begin position="453"/>
        <end position="534"/>
    </location>
</feature>
<keyword evidence="7 12" id="KW-0812">Transmembrane</keyword>
<evidence type="ECO:0000256" key="1">
    <source>
        <dbReference type="ARBA" id="ARBA00004651"/>
    </source>
</evidence>
<dbReference type="Pfam" id="PF02378">
    <property type="entry name" value="PTS_EIIC"/>
    <property type="match status" value="1"/>
</dbReference>
<dbReference type="SUPFAM" id="SSF55604">
    <property type="entry name" value="Glucose permease domain IIB"/>
    <property type="match status" value="1"/>
</dbReference>
<feature type="transmembrane region" description="Helical" evidence="12">
    <location>
        <begin position="337"/>
        <end position="359"/>
    </location>
</feature>
<feature type="transmembrane region" description="Helical" evidence="12">
    <location>
        <begin position="315"/>
        <end position="331"/>
    </location>
</feature>
<dbReference type="RefSeq" id="WP_125984445.1">
    <property type="nucleotide sequence ID" value="NZ_NGJS01000014.1"/>
</dbReference>
<feature type="transmembrane region" description="Helical" evidence="12">
    <location>
        <begin position="63"/>
        <end position="88"/>
    </location>
</feature>
<evidence type="ECO:0000256" key="7">
    <source>
        <dbReference type="ARBA" id="ARBA00022692"/>
    </source>
</evidence>
<dbReference type="GO" id="GO:0005886">
    <property type="term" value="C:plasma membrane"/>
    <property type="evidence" value="ECO:0007669"/>
    <property type="project" value="UniProtKB-SubCell"/>
</dbReference>
<sequence length="716" mass="77184">MKGKGFEVLQKIGKTFMLPIALLPVAGLLLGVGASFTGDAFIKTYNLQDILNEKTLIFKFLSVLKDCGDIIFANLPLLFAVSVALGMAKAVKEVAALSAVVAYIMMYASLTSVIDNFLDLKKLEQTSGLIGQVLGFEHTMNTGVFGGIVVGLIVAWLHNKFYKIDLPDALSFFSGTRFVPIISALAGVALGFIFAFIWPFVAAGIAALGVLVANLGVVGTFIYGFAYRALIPLGLHHVFYLPFWQTALGGVATIDGQTVEGAQNILFAQLGAGIPISPEYSKFFSGMFPFMIFGYPAAAYAMYRQAKPNKKEKTKGLLFSASLTSIFTGITEPLEFSFLFASPFLYFGVHCVLAALSFAIMNILQVGVGVTFSGGLLDFVLYGILPGQEMTNWIPVIFVGIIYAFVYYFVFTFFIKKYDIKTPGREDDDVETKLHSKQDYLNSKDGKEYTEEEKLSYQIILGLGGNGNLVDVDNCATRLRVNVKDGLQVNQSLLKDAGAAGVVVNGNGVQVIFGPKVANIKTNIDEFIAAGPKVVIGEESGSNSEGVPTVDSKETISAVSTDVEMISEAIYSVSEGRVIPISAVADQVFSQKMMGDGFAVLPTSGDIYSPVRGEIMSIFPTKHAMGIKTPAGLELLLHMGLDTVQLEGKPFELLVEEGQEVTEATQLAKVDLQGILDAGKGLDMIVVITNMNDLTELDLTNLGSHHHSDEIGQLKK</sequence>
<dbReference type="InterPro" id="IPR001127">
    <property type="entry name" value="PTS_EIIA_1_perm"/>
</dbReference>
<keyword evidence="6" id="KW-0598">Phosphotransferase system</keyword>
<evidence type="ECO:0000313" key="16">
    <source>
        <dbReference type="EMBL" id="RST98059.1"/>
    </source>
</evidence>
<feature type="transmembrane region" description="Helical" evidence="12">
    <location>
        <begin position="178"/>
        <end position="198"/>
    </location>
</feature>
<feature type="domain" description="PTS EIIC type-1" evidence="15">
    <location>
        <begin position="3"/>
        <end position="427"/>
    </location>
</feature>
<feature type="transmembrane region" description="Helical" evidence="12">
    <location>
        <begin position="283"/>
        <end position="303"/>
    </location>
</feature>
<dbReference type="PROSITE" id="PS00371">
    <property type="entry name" value="PTS_EIIA_TYPE_1_HIS"/>
    <property type="match status" value="1"/>
</dbReference>
<evidence type="ECO:0000259" key="14">
    <source>
        <dbReference type="PROSITE" id="PS51098"/>
    </source>
</evidence>
<accession>A0A429ZW84</accession>
<proteinExistence type="predicted"/>
<dbReference type="AlphaFoldDB" id="A0A429ZW84"/>
<keyword evidence="9 12" id="KW-1133">Transmembrane helix</keyword>
<dbReference type="NCBIfam" id="TIGR00830">
    <property type="entry name" value="PTBA"/>
    <property type="match status" value="1"/>
</dbReference>
<dbReference type="PROSITE" id="PS51103">
    <property type="entry name" value="PTS_EIIC_TYPE_1"/>
    <property type="match status" value="1"/>
</dbReference>
<dbReference type="PROSITE" id="PS51098">
    <property type="entry name" value="PTS_EIIB_TYPE_1"/>
    <property type="match status" value="1"/>
</dbReference>
<feature type="transmembrane region" description="Helical" evidence="12">
    <location>
        <begin position="205"/>
        <end position="226"/>
    </location>
</feature>
<feature type="transmembrane region" description="Helical" evidence="12">
    <location>
        <begin position="366"/>
        <end position="387"/>
    </location>
</feature>
<feature type="transmembrane region" description="Helical" evidence="12">
    <location>
        <begin position="20"/>
        <end position="42"/>
    </location>
</feature>
<keyword evidence="8" id="KW-0418">Kinase</keyword>
<dbReference type="InterPro" id="IPR018113">
    <property type="entry name" value="PTrfase_EIIB_Cys"/>
</dbReference>
<evidence type="ECO:0000259" key="13">
    <source>
        <dbReference type="PROSITE" id="PS51093"/>
    </source>
</evidence>
<comment type="subcellular location">
    <subcellularLocation>
        <location evidence="1">Cell membrane</location>
        <topology evidence="1">Multi-pass membrane protein</topology>
    </subcellularLocation>
</comment>
<dbReference type="FunFam" id="2.70.70.10:FF:000001">
    <property type="entry name" value="PTS system glucose-specific IIA component"/>
    <property type="match status" value="1"/>
</dbReference>
<keyword evidence="10 12" id="KW-0472">Membrane</keyword>
<dbReference type="InterPro" id="IPR001996">
    <property type="entry name" value="PTS_IIB_1"/>
</dbReference>
<dbReference type="Gene3D" id="2.70.70.10">
    <property type="entry name" value="Glucose Permease (Domain IIA)"/>
    <property type="match status" value="1"/>
</dbReference>
<dbReference type="GO" id="GO:0016301">
    <property type="term" value="F:kinase activity"/>
    <property type="evidence" value="ECO:0007669"/>
    <property type="project" value="UniProtKB-KW"/>
</dbReference>
<evidence type="ECO:0000256" key="11">
    <source>
        <dbReference type="PROSITE-ProRule" id="PRU00421"/>
    </source>
</evidence>
<evidence type="ECO:0000256" key="10">
    <source>
        <dbReference type="ARBA" id="ARBA00023136"/>
    </source>
</evidence>
<evidence type="ECO:0000256" key="3">
    <source>
        <dbReference type="ARBA" id="ARBA00022475"/>
    </source>
</evidence>
<dbReference type="InterPro" id="IPR050429">
    <property type="entry name" value="PTS_Glucose_EIICBA"/>
</dbReference>
<reference evidence="16 17" key="1">
    <citation type="submission" date="2017-05" db="EMBL/GenBank/DDBJ databases">
        <title>Vagococcus spp. assemblies.</title>
        <authorList>
            <person name="Gulvik C.A."/>
        </authorList>
    </citation>
    <scope>NUCLEOTIDE SEQUENCE [LARGE SCALE GENOMIC DNA]</scope>
    <source>
        <strain evidence="16 17">SS1995</strain>
    </source>
</reference>
<keyword evidence="17" id="KW-1185">Reference proteome</keyword>
<keyword evidence="2" id="KW-0813">Transport</keyword>
<keyword evidence="5" id="KW-0808">Transferase</keyword>
<dbReference type="InterPro" id="IPR013013">
    <property type="entry name" value="PTS_EIIC_1"/>
</dbReference>
<gene>
    <name evidence="16" type="ORF">CBF37_09155</name>
</gene>
<evidence type="ECO:0000256" key="4">
    <source>
        <dbReference type="ARBA" id="ARBA00022597"/>
    </source>
</evidence>
<dbReference type="PANTHER" id="PTHR30009:SF24">
    <property type="entry name" value="PTS SYSTEM, IIBC COMPONENT"/>
    <property type="match status" value="1"/>
</dbReference>
<organism evidence="16 17">
    <name type="scientific">Vagococcus vulneris</name>
    <dbReference type="NCBI Taxonomy" id="1977869"/>
    <lineage>
        <taxon>Bacteria</taxon>
        <taxon>Bacillati</taxon>
        <taxon>Bacillota</taxon>
        <taxon>Bacilli</taxon>
        <taxon>Lactobacillales</taxon>
        <taxon>Enterococcaceae</taxon>
        <taxon>Vagococcus</taxon>
    </lineage>
</organism>
<dbReference type="PROSITE" id="PS51093">
    <property type="entry name" value="PTS_EIIA_TYPE_1"/>
    <property type="match status" value="1"/>
</dbReference>
<evidence type="ECO:0000256" key="9">
    <source>
        <dbReference type="ARBA" id="ARBA00022989"/>
    </source>
</evidence>
<keyword evidence="3" id="KW-1003">Cell membrane</keyword>
<evidence type="ECO:0000313" key="17">
    <source>
        <dbReference type="Proteomes" id="UP000287857"/>
    </source>
</evidence>
<dbReference type="GO" id="GO:0090563">
    <property type="term" value="F:protein-phosphocysteine-sugar phosphotransferase activity"/>
    <property type="evidence" value="ECO:0007669"/>
    <property type="project" value="TreeGrafter"/>
</dbReference>
<dbReference type="InterPro" id="IPR036878">
    <property type="entry name" value="Glu_permease_IIB"/>
</dbReference>
<dbReference type="NCBIfam" id="TIGR00826">
    <property type="entry name" value="EIIB_glc"/>
    <property type="match status" value="1"/>
</dbReference>
<evidence type="ECO:0000256" key="12">
    <source>
        <dbReference type="SAM" id="Phobius"/>
    </source>
</evidence>
<dbReference type="OrthoDB" id="9764327at2"/>
<evidence type="ECO:0000256" key="6">
    <source>
        <dbReference type="ARBA" id="ARBA00022683"/>
    </source>
</evidence>
<protein>
    <submittedName>
        <fullName evidence="16">PTS glucose transporter subunit IIABC</fullName>
    </submittedName>
</protein>
<evidence type="ECO:0000259" key="15">
    <source>
        <dbReference type="PROSITE" id="PS51103"/>
    </source>
</evidence>
<evidence type="ECO:0000256" key="2">
    <source>
        <dbReference type="ARBA" id="ARBA00022448"/>
    </source>
</evidence>
<dbReference type="PROSITE" id="PS01035">
    <property type="entry name" value="PTS_EIIB_TYPE_1_CYS"/>
    <property type="match status" value="1"/>
</dbReference>
<dbReference type="Proteomes" id="UP000287857">
    <property type="component" value="Unassembled WGS sequence"/>
</dbReference>
<dbReference type="EMBL" id="NGJS01000014">
    <property type="protein sequence ID" value="RST98059.1"/>
    <property type="molecule type" value="Genomic_DNA"/>
</dbReference>
<comment type="caution">
    <text evidence="16">The sequence shown here is derived from an EMBL/GenBank/DDBJ whole genome shotgun (WGS) entry which is preliminary data.</text>
</comment>
<feature type="domain" description="PTS EIIA type-1" evidence="13">
    <location>
        <begin position="586"/>
        <end position="690"/>
    </location>
</feature>
<feature type="transmembrane region" description="Helical" evidence="12">
    <location>
        <begin position="139"/>
        <end position="158"/>
    </location>
</feature>
<dbReference type="SUPFAM" id="SSF51261">
    <property type="entry name" value="Duplicated hybrid motif"/>
    <property type="match status" value="1"/>
</dbReference>
<dbReference type="PANTHER" id="PTHR30009">
    <property type="entry name" value="CYTOCHROME C-TYPE SYNTHESIS PROTEIN AND PTS TRANSMEMBRANE COMPONENT"/>
    <property type="match status" value="1"/>
</dbReference>